<dbReference type="InterPro" id="IPR037175">
    <property type="entry name" value="KFase_sf"/>
</dbReference>
<dbReference type="PANTHER" id="PTHR31118">
    <property type="entry name" value="CYCLASE-LIKE PROTEIN 2"/>
    <property type="match status" value="1"/>
</dbReference>
<dbReference type="SUPFAM" id="SSF102198">
    <property type="entry name" value="Putative cyclase"/>
    <property type="match status" value="1"/>
</dbReference>
<name>A0A2G6KG80_9BACT</name>
<protein>
    <submittedName>
        <fullName evidence="1">Cyclase</fullName>
    </submittedName>
</protein>
<dbReference type="PANTHER" id="PTHR31118:SF12">
    <property type="entry name" value="CYCLASE-LIKE PROTEIN 2"/>
    <property type="match status" value="1"/>
</dbReference>
<organism evidence="1 2">
    <name type="scientific">candidate division KSB3 bacterium</name>
    <dbReference type="NCBI Taxonomy" id="2044937"/>
    <lineage>
        <taxon>Bacteria</taxon>
        <taxon>candidate division KSB3</taxon>
    </lineage>
</organism>
<sequence length="269" mass="29240">MNLMQSVTIVDLSVTLAEPFPCSWPGHMPFAQSHWVQFTKQVPGTPATQLVSPYQTNYLIMDEHCGTHFDASVHFIPPEDSGLPFAGPLGNNTGENVGLKDLIGPAAVIDVRFLCHSEETPGVSPMITREHIISWESQHGTIQDKDIVLFHTGWDVHYKAGNEGHRYAQGPLISRDTPGWPAPEVDTVIYLYEKGVKTIGIDSPSLGATHNGVPVHQEGLRRGLIYIEGLAHLDQIPSRGAQFLFLPLKIAGATGCPGRAIAMLPQGEG</sequence>
<evidence type="ECO:0000313" key="1">
    <source>
        <dbReference type="EMBL" id="PIE34681.1"/>
    </source>
</evidence>
<proteinExistence type="predicted"/>
<comment type="caution">
    <text evidence="1">The sequence shown here is derived from an EMBL/GenBank/DDBJ whole genome shotgun (WGS) entry which is preliminary data.</text>
</comment>
<dbReference type="InterPro" id="IPR007325">
    <property type="entry name" value="KFase/CYL"/>
</dbReference>
<dbReference type="EMBL" id="PDSK01000079">
    <property type="protein sequence ID" value="PIE34681.1"/>
    <property type="molecule type" value="Genomic_DNA"/>
</dbReference>
<accession>A0A2G6KG80</accession>
<dbReference type="Gene3D" id="3.50.30.50">
    <property type="entry name" value="Putative cyclase"/>
    <property type="match status" value="1"/>
</dbReference>
<dbReference type="Proteomes" id="UP000230821">
    <property type="component" value="Unassembled WGS sequence"/>
</dbReference>
<dbReference type="GO" id="GO:0019441">
    <property type="term" value="P:L-tryptophan catabolic process to kynurenine"/>
    <property type="evidence" value="ECO:0007669"/>
    <property type="project" value="InterPro"/>
</dbReference>
<gene>
    <name evidence="1" type="ORF">CSA56_07065</name>
</gene>
<reference evidence="1 2" key="1">
    <citation type="submission" date="2017-10" db="EMBL/GenBank/DDBJ databases">
        <title>Novel microbial diversity and functional potential in the marine mammal oral microbiome.</title>
        <authorList>
            <person name="Dudek N.K."/>
            <person name="Sun C.L."/>
            <person name="Burstein D."/>
            <person name="Kantor R.S."/>
            <person name="Aliaga Goltsman D.S."/>
            <person name="Bik E.M."/>
            <person name="Thomas B.C."/>
            <person name="Banfield J.F."/>
            <person name="Relman D.A."/>
        </authorList>
    </citation>
    <scope>NUCLEOTIDE SEQUENCE [LARGE SCALE GENOMIC DNA]</scope>
    <source>
        <strain evidence="1">DOLJORAL78_47_16</strain>
    </source>
</reference>
<dbReference type="GO" id="GO:0004061">
    <property type="term" value="F:arylformamidase activity"/>
    <property type="evidence" value="ECO:0007669"/>
    <property type="project" value="InterPro"/>
</dbReference>
<dbReference type="Pfam" id="PF04199">
    <property type="entry name" value="Cyclase"/>
    <property type="match status" value="1"/>
</dbReference>
<evidence type="ECO:0000313" key="2">
    <source>
        <dbReference type="Proteomes" id="UP000230821"/>
    </source>
</evidence>
<dbReference type="AlphaFoldDB" id="A0A2G6KG80"/>